<evidence type="ECO:0000313" key="4">
    <source>
        <dbReference type="Proteomes" id="UP001164803"/>
    </source>
</evidence>
<dbReference type="EMBL" id="CP104064">
    <property type="protein sequence ID" value="WAH35679.1"/>
    <property type="molecule type" value="Genomic_DNA"/>
</dbReference>
<evidence type="ECO:0000313" key="3">
    <source>
        <dbReference type="EMBL" id="WAH35679.1"/>
    </source>
</evidence>
<evidence type="ECO:0000256" key="2">
    <source>
        <dbReference type="SAM" id="MobiDB-lite"/>
    </source>
</evidence>
<accession>A0ABY6YYZ6</accession>
<name>A0ABY6YYZ6_9BACL</name>
<dbReference type="RefSeq" id="WP_268042961.1">
    <property type="nucleotide sequence ID" value="NZ_CP104064.1"/>
</dbReference>
<feature type="coiled-coil region" evidence="1">
    <location>
        <begin position="124"/>
        <end position="182"/>
    </location>
</feature>
<gene>
    <name evidence="3" type="ORF">NZD86_15540</name>
</gene>
<keyword evidence="1" id="KW-0175">Coiled coil</keyword>
<feature type="compositionally biased region" description="Polar residues" evidence="2">
    <location>
        <begin position="108"/>
        <end position="118"/>
    </location>
</feature>
<evidence type="ECO:0000256" key="1">
    <source>
        <dbReference type="SAM" id="Coils"/>
    </source>
</evidence>
<dbReference type="Proteomes" id="UP001164803">
    <property type="component" value="Chromosome"/>
</dbReference>
<feature type="region of interest" description="Disordered" evidence="2">
    <location>
        <begin position="82"/>
        <end position="118"/>
    </location>
</feature>
<keyword evidence="4" id="KW-1185">Reference proteome</keyword>
<reference evidence="3" key="1">
    <citation type="submission" date="2022-08" db="EMBL/GenBank/DDBJ databases">
        <title>Alicyclobacillus dauci DSM2870, complete genome.</title>
        <authorList>
            <person name="Wang Q."/>
            <person name="Cai R."/>
            <person name="Wang Z."/>
        </authorList>
    </citation>
    <scope>NUCLEOTIDE SEQUENCE</scope>
    <source>
        <strain evidence="3">DSM 28700</strain>
    </source>
</reference>
<sequence length="185" mass="20640">MDKKVIGGIIAGVVLLSSFSTAYGFTSLHKANTTQIAVSAEKASIEKETLDYEKSKAQLDLERIQLDKDKAVFEQAKKDADAQTRAEYAKQQQQQQAQSSQQTQTGQPVKTQQPATNSGYEQLKAQKEQQINAIQGQVNSIESQLSFYDPTSQQYRDQLQKIINLLNQKKALIQSLMQLESQNGN</sequence>
<feature type="compositionally biased region" description="Low complexity" evidence="2">
    <location>
        <begin position="91"/>
        <end position="107"/>
    </location>
</feature>
<protein>
    <submittedName>
        <fullName evidence="3">Uncharacterized protein</fullName>
    </submittedName>
</protein>
<proteinExistence type="predicted"/>
<organism evidence="3 4">
    <name type="scientific">Alicyclobacillus dauci</name>
    <dbReference type="NCBI Taxonomy" id="1475485"/>
    <lineage>
        <taxon>Bacteria</taxon>
        <taxon>Bacillati</taxon>
        <taxon>Bacillota</taxon>
        <taxon>Bacilli</taxon>
        <taxon>Bacillales</taxon>
        <taxon>Alicyclobacillaceae</taxon>
        <taxon>Alicyclobacillus</taxon>
    </lineage>
</organism>